<protein>
    <submittedName>
        <fullName evidence="13">General secretion pathway protein L</fullName>
    </submittedName>
</protein>
<accession>A0AAD1FHH4</accession>
<reference evidence="14" key="1">
    <citation type="submission" date="2015-05" db="EMBL/GenBank/DDBJ databases">
        <title>Draft genome sequencing of a biphenyl-degrading bacterium, Pseudomonas balearica KF707 (=NBRC110670).</title>
        <authorList>
            <person name="Kimura N."/>
            <person name="Hirose J."/>
            <person name="Watanabe T."/>
            <person name="Suenaga H."/>
            <person name="Fujihara H."/>
            <person name="Noguchi M."/>
            <person name="Hashimoto M."/>
            <person name="Shimodaira J."/>
            <person name="Tsuchikane K."/>
            <person name="Hosoyama A."/>
            <person name="Yamazoe A."/>
            <person name="Fujita N."/>
            <person name="Furukawa K."/>
        </authorList>
    </citation>
    <scope>NUCLEOTIDE SEQUENCE [LARGE SCALE GENOMIC DNA]</scope>
    <source>
        <strain evidence="14">DSM 10086 / NBRC 110670 / KF707</strain>
    </source>
</reference>
<dbReference type="SUPFAM" id="SSF53067">
    <property type="entry name" value="Actin-like ATPase domain"/>
    <property type="match status" value="1"/>
</dbReference>
<evidence type="ECO:0000256" key="2">
    <source>
        <dbReference type="ARBA" id="ARBA00005318"/>
    </source>
</evidence>
<evidence type="ECO:0000259" key="11">
    <source>
        <dbReference type="Pfam" id="PF05134"/>
    </source>
</evidence>
<dbReference type="AlphaFoldDB" id="A0AAD1FHH4"/>
<keyword evidence="3" id="KW-0813">Transport</keyword>
<organism evidence="13 14">
    <name type="scientific">Metapseudomonas furukawaii</name>
    <name type="common">Pseudomonas furukawaii</name>
    <dbReference type="NCBI Taxonomy" id="1149133"/>
    <lineage>
        <taxon>Bacteria</taxon>
        <taxon>Pseudomonadati</taxon>
        <taxon>Pseudomonadota</taxon>
        <taxon>Gammaproteobacteria</taxon>
        <taxon>Pseudomonadales</taxon>
        <taxon>Pseudomonadaceae</taxon>
        <taxon>Metapseudomonas</taxon>
    </lineage>
</organism>
<dbReference type="GO" id="GO:0009276">
    <property type="term" value="C:Gram-negative-bacterium-type cell wall"/>
    <property type="evidence" value="ECO:0007669"/>
    <property type="project" value="InterPro"/>
</dbReference>
<keyword evidence="9" id="KW-0472">Membrane</keyword>
<dbReference type="InterPro" id="IPR024230">
    <property type="entry name" value="GspL_cyto_dom"/>
</dbReference>
<dbReference type="KEGG" id="pfuw:KF707C_50470"/>
<evidence type="ECO:0000256" key="5">
    <source>
        <dbReference type="ARBA" id="ARBA00022519"/>
    </source>
</evidence>
<evidence type="ECO:0000256" key="8">
    <source>
        <dbReference type="ARBA" id="ARBA00022989"/>
    </source>
</evidence>
<evidence type="ECO:0000313" key="13">
    <source>
        <dbReference type="EMBL" id="BAU76735.1"/>
    </source>
</evidence>
<dbReference type="Gene3D" id="3.30.420.380">
    <property type="match status" value="1"/>
</dbReference>
<keyword evidence="7" id="KW-0653">Protein transport</keyword>
<sequence length="357" mass="39713">MHAWLYLSRPDQPDACLWWRDGDTPTRGDLAGAAAALGRLPLTLLLPMEVASRHDVEVPARSGRWLRPAILALLEERLLDDPGRLHLALGPLRNKGSCSVLALDRTWLRERLERLAGQGLDPTRIHLDADCLSAPGPAALFCEGRWLLGGAGPHLALGEEALEQLRPLLPEATRPDGEAPWPVLERGAAEAIDLRQGEFARQAGGPRAWRFLALMALAALLAQGGADLGKRWVLERHLQQVRQENLATWRQKVPDEPALDLARQVSARLQQERRPREDLARRLEHLARQWRDGGGALARLQRLDYQAGEGWTLQVSAPAFADLERLRESLAKQGLEVRSDSAQRDNRGVSARFQIKD</sequence>
<evidence type="ECO:0000256" key="10">
    <source>
        <dbReference type="SAM" id="MobiDB-lite"/>
    </source>
</evidence>
<dbReference type="InterPro" id="IPR007812">
    <property type="entry name" value="T2SS_protein-GspL"/>
</dbReference>
<reference evidence="13 14" key="2">
    <citation type="journal article" date="2017" name="Int. J. Syst. Evol. Microbiol.">
        <title>Pseudomonas furukawaii sp. nov., a polychlorinated biphenyl-degrading bacterium isolated from biphenyl-contaminated soil in Japan.</title>
        <authorList>
            <person name="Kimura N."/>
            <person name="Watanabe T."/>
            <person name="Suenaga H."/>
            <person name="Fujihara H."/>
            <person name="Futagami T."/>
            <person name="Goto M."/>
            <person name="Hanada S."/>
            <person name="Hirose J."/>
        </authorList>
    </citation>
    <scope>NUCLEOTIDE SEQUENCE [LARGE SCALE GENOMIC DNA]</scope>
    <source>
        <strain evidence="14">DSM 10086 / NBRC 110670 / KF707</strain>
    </source>
</reference>
<evidence type="ECO:0000256" key="9">
    <source>
        <dbReference type="ARBA" id="ARBA00023136"/>
    </source>
</evidence>
<feature type="compositionally biased region" description="Basic and acidic residues" evidence="10">
    <location>
        <begin position="335"/>
        <end position="347"/>
    </location>
</feature>
<comment type="similarity">
    <text evidence="2">Belongs to the GSP L family.</text>
</comment>
<keyword evidence="14" id="KW-1185">Reference proteome</keyword>
<dbReference type="RefSeq" id="WP_003451827.1">
    <property type="nucleotide sequence ID" value="NZ_AJMR01000143.1"/>
</dbReference>
<dbReference type="Pfam" id="PF12693">
    <property type="entry name" value="GspL_C"/>
    <property type="match status" value="1"/>
</dbReference>
<dbReference type="InterPro" id="IPR043129">
    <property type="entry name" value="ATPase_NBD"/>
</dbReference>
<feature type="domain" description="GspL cytoplasmic actin-ATPase-like" evidence="11">
    <location>
        <begin position="41"/>
        <end position="164"/>
    </location>
</feature>
<dbReference type="InterPro" id="IPR025691">
    <property type="entry name" value="GspL_pp_dom"/>
</dbReference>
<evidence type="ECO:0000256" key="7">
    <source>
        <dbReference type="ARBA" id="ARBA00022927"/>
    </source>
</evidence>
<keyword evidence="6" id="KW-0812">Transmembrane</keyword>
<dbReference type="Gene3D" id="3.30.1360.100">
    <property type="entry name" value="General secretion pathway protein M, EpsM"/>
    <property type="match status" value="1"/>
</dbReference>
<gene>
    <name evidence="13" type="ORF">KF707C_50470</name>
</gene>
<dbReference type="GO" id="GO:0015628">
    <property type="term" value="P:protein secretion by the type II secretion system"/>
    <property type="evidence" value="ECO:0007669"/>
    <property type="project" value="InterPro"/>
</dbReference>
<dbReference type="Proteomes" id="UP000218554">
    <property type="component" value="Chromosome"/>
</dbReference>
<keyword evidence="5" id="KW-0997">Cell inner membrane</keyword>
<dbReference type="Pfam" id="PF05134">
    <property type="entry name" value="T2SSL"/>
    <property type="match status" value="1"/>
</dbReference>
<keyword evidence="4" id="KW-1003">Cell membrane</keyword>
<dbReference type="NCBIfam" id="TIGR01709">
    <property type="entry name" value="typeII_sec_gspL"/>
    <property type="match status" value="1"/>
</dbReference>
<dbReference type="PIRSF" id="PIRSF015761">
    <property type="entry name" value="Protein_L"/>
    <property type="match status" value="1"/>
</dbReference>
<feature type="region of interest" description="Disordered" evidence="10">
    <location>
        <begin position="335"/>
        <end position="357"/>
    </location>
</feature>
<evidence type="ECO:0000256" key="1">
    <source>
        <dbReference type="ARBA" id="ARBA00004377"/>
    </source>
</evidence>
<evidence type="ECO:0000256" key="6">
    <source>
        <dbReference type="ARBA" id="ARBA00022692"/>
    </source>
</evidence>
<evidence type="ECO:0000313" key="14">
    <source>
        <dbReference type="Proteomes" id="UP000218554"/>
    </source>
</evidence>
<evidence type="ECO:0000259" key="12">
    <source>
        <dbReference type="Pfam" id="PF12693"/>
    </source>
</evidence>
<keyword evidence="8" id="KW-1133">Transmembrane helix</keyword>
<proteinExistence type="inferred from homology"/>
<comment type="subcellular location">
    <subcellularLocation>
        <location evidence="1">Cell inner membrane</location>
        <topology evidence="1">Single-pass membrane protein</topology>
    </subcellularLocation>
</comment>
<dbReference type="GO" id="GO:0005886">
    <property type="term" value="C:plasma membrane"/>
    <property type="evidence" value="ECO:0007669"/>
    <property type="project" value="UniProtKB-SubCell"/>
</dbReference>
<name>A0AAD1FHH4_METFU</name>
<dbReference type="EMBL" id="AP014862">
    <property type="protein sequence ID" value="BAU76735.1"/>
    <property type="molecule type" value="Genomic_DNA"/>
</dbReference>
<feature type="domain" description="GspL periplasmic" evidence="12">
    <location>
        <begin position="206"/>
        <end position="356"/>
    </location>
</feature>
<dbReference type="GO" id="GO:0015627">
    <property type="term" value="C:type II protein secretion system complex"/>
    <property type="evidence" value="ECO:0007669"/>
    <property type="project" value="InterPro"/>
</dbReference>
<evidence type="ECO:0000256" key="3">
    <source>
        <dbReference type="ARBA" id="ARBA00022448"/>
    </source>
</evidence>
<evidence type="ECO:0000256" key="4">
    <source>
        <dbReference type="ARBA" id="ARBA00022475"/>
    </source>
</evidence>